<dbReference type="OrthoDB" id="8702693at2"/>
<dbReference type="Proteomes" id="UP000184111">
    <property type="component" value="Unassembled WGS sequence"/>
</dbReference>
<accession>A0A1M6ZGS1</accession>
<gene>
    <name evidence="1" type="ORF">SAMN05216499_103323</name>
</gene>
<proteinExistence type="predicted"/>
<protein>
    <submittedName>
        <fullName evidence="1">Uncharacterized protein</fullName>
    </submittedName>
</protein>
<dbReference type="Pfam" id="PF19463">
    <property type="entry name" value="DUF6000"/>
    <property type="match status" value="1"/>
</dbReference>
<sequence length="157" mass="17574">MGWREATTASWLIAAGRRTDLRDQLARFLYADSSADLADLALALACLGGEQDAQLLTAYLRKALTPEAEADGQVWSLAALLYLDDRLGTARAQEFLGADGAWERWAGPGEQDLKKTRHEFEQLVLLMEGGKPDSRERFVRDGVYSSGWRGWWQPPFQ</sequence>
<keyword evidence="2" id="KW-1185">Reference proteome</keyword>
<dbReference type="InterPro" id="IPR046042">
    <property type="entry name" value="DUF6000"/>
</dbReference>
<organism evidence="1 2">
    <name type="scientific">Actinacidiphila paucisporea</name>
    <dbReference type="NCBI Taxonomy" id="310782"/>
    <lineage>
        <taxon>Bacteria</taxon>
        <taxon>Bacillati</taxon>
        <taxon>Actinomycetota</taxon>
        <taxon>Actinomycetes</taxon>
        <taxon>Kitasatosporales</taxon>
        <taxon>Streptomycetaceae</taxon>
        <taxon>Actinacidiphila</taxon>
    </lineage>
</organism>
<name>A0A1M6ZGS1_9ACTN</name>
<reference evidence="1 2" key="1">
    <citation type="submission" date="2016-11" db="EMBL/GenBank/DDBJ databases">
        <authorList>
            <person name="Jaros S."/>
            <person name="Januszkiewicz K."/>
            <person name="Wedrychowicz H."/>
        </authorList>
    </citation>
    <scope>NUCLEOTIDE SEQUENCE [LARGE SCALE GENOMIC DNA]</scope>
    <source>
        <strain evidence="1 2">CGMCC 4.2025</strain>
    </source>
</reference>
<evidence type="ECO:0000313" key="2">
    <source>
        <dbReference type="Proteomes" id="UP000184111"/>
    </source>
</evidence>
<evidence type="ECO:0000313" key="1">
    <source>
        <dbReference type="EMBL" id="SHL29543.1"/>
    </source>
</evidence>
<dbReference type="EMBL" id="FRBI01000003">
    <property type="protein sequence ID" value="SHL29543.1"/>
    <property type="molecule type" value="Genomic_DNA"/>
</dbReference>
<dbReference type="AlphaFoldDB" id="A0A1M6ZGS1"/>